<protein>
    <submittedName>
        <fullName evidence="2">Uncharacterized protein</fullName>
    </submittedName>
</protein>
<dbReference type="EMBL" id="KZ613957">
    <property type="protein sequence ID" value="PMD32855.1"/>
    <property type="molecule type" value="Genomic_DNA"/>
</dbReference>
<feature type="compositionally biased region" description="Basic and acidic residues" evidence="1">
    <location>
        <begin position="318"/>
        <end position="331"/>
    </location>
</feature>
<feature type="compositionally biased region" description="Acidic residues" evidence="1">
    <location>
        <begin position="229"/>
        <end position="238"/>
    </location>
</feature>
<accession>A0A2J6R2Z2</accession>
<name>A0A2J6R2Z2_HYAVF</name>
<feature type="region of interest" description="Disordered" evidence="1">
    <location>
        <begin position="281"/>
        <end position="331"/>
    </location>
</feature>
<dbReference type="OrthoDB" id="4271679at2759"/>
<dbReference type="AlphaFoldDB" id="A0A2J6R2Z2"/>
<evidence type="ECO:0000313" key="2">
    <source>
        <dbReference type="EMBL" id="PMD32855.1"/>
    </source>
</evidence>
<keyword evidence="3" id="KW-1185">Reference proteome</keyword>
<feature type="compositionally biased region" description="Polar residues" evidence="1">
    <location>
        <begin position="287"/>
        <end position="299"/>
    </location>
</feature>
<sequence length="331" mass="38631">MDSTQDDQDPDLVVLDREEIERQLRSGAAVLVLEDTETWQSHCRARFCLPRELRGRPNITSKYRLNLKDVTGRRTYYKPPNYFYHVSCVEQILDLRALLAAKQLQHEWGMKLHKNLFRVAPCYYPVHMAVDDWFENAGLSFDLDVYKDHEEAYRMWEMLTQFWTSDHVRHIQDGTERCSCGPEPERPTYSTKERAPRLLSEVLASIEEGVEQIDNLPKEWLEFLAQPEYDTENEEDSADLTKGKESVNANECQKVRKPTDLEMKRRRKELVDYIKELKGRMEKSAMEDNNQETLKSQTVAEIDAPGEKNIAQTVAEDAAEKEPRKETLKTA</sequence>
<gene>
    <name evidence="2" type="ORF">L207DRAFT_589938</name>
</gene>
<feature type="region of interest" description="Disordered" evidence="1">
    <location>
        <begin position="229"/>
        <end position="250"/>
    </location>
</feature>
<reference evidence="2 3" key="1">
    <citation type="submission" date="2016-04" db="EMBL/GenBank/DDBJ databases">
        <title>A degradative enzymes factory behind the ericoid mycorrhizal symbiosis.</title>
        <authorList>
            <consortium name="DOE Joint Genome Institute"/>
            <person name="Martino E."/>
            <person name="Morin E."/>
            <person name="Grelet G."/>
            <person name="Kuo A."/>
            <person name="Kohler A."/>
            <person name="Daghino S."/>
            <person name="Barry K."/>
            <person name="Choi C."/>
            <person name="Cichocki N."/>
            <person name="Clum A."/>
            <person name="Copeland A."/>
            <person name="Hainaut M."/>
            <person name="Haridas S."/>
            <person name="Labutti K."/>
            <person name="Lindquist E."/>
            <person name="Lipzen A."/>
            <person name="Khouja H.-R."/>
            <person name="Murat C."/>
            <person name="Ohm R."/>
            <person name="Olson A."/>
            <person name="Spatafora J."/>
            <person name="Veneault-Fourrey C."/>
            <person name="Henrissat B."/>
            <person name="Grigoriev I."/>
            <person name="Martin F."/>
            <person name="Perotto S."/>
        </authorList>
    </citation>
    <scope>NUCLEOTIDE SEQUENCE [LARGE SCALE GENOMIC DNA]</scope>
    <source>
        <strain evidence="2 3">F</strain>
    </source>
</reference>
<evidence type="ECO:0000313" key="3">
    <source>
        <dbReference type="Proteomes" id="UP000235786"/>
    </source>
</evidence>
<dbReference type="Proteomes" id="UP000235786">
    <property type="component" value="Unassembled WGS sequence"/>
</dbReference>
<evidence type="ECO:0000256" key="1">
    <source>
        <dbReference type="SAM" id="MobiDB-lite"/>
    </source>
</evidence>
<organism evidence="2 3">
    <name type="scientific">Hyaloscypha variabilis (strain UAMH 11265 / GT02V1 / F)</name>
    <name type="common">Meliniomyces variabilis</name>
    <dbReference type="NCBI Taxonomy" id="1149755"/>
    <lineage>
        <taxon>Eukaryota</taxon>
        <taxon>Fungi</taxon>
        <taxon>Dikarya</taxon>
        <taxon>Ascomycota</taxon>
        <taxon>Pezizomycotina</taxon>
        <taxon>Leotiomycetes</taxon>
        <taxon>Helotiales</taxon>
        <taxon>Hyaloscyphaceae</taxon>
        <taxon>Hyaloscypha</taxon>
        <taxon>Hyaloscypha variabilis</taxon>
    </lineage>
</organism>
<proteinExistence type="predicted"/>